<feature type="binding site" evidence="8">
    <location>
        <position position="63"/>
    </location>
    <ligand>
        <name>Mn(2+)</name>
        <dbReference type="ChEBI" id="CHEBI:29035"/>
        <label>2</label>
    </ligand>
</feature>
<evidence type="ECO:0000259" key="10">
    <source>
        <dbReference type="Pfam" id="PF01676"/>
    </source>
</evidence>
<feature type="binding site" evidence="8">
    <location>
        <position position="399"/>
    </location>
    <ligand>
        <name>Mn(2+)</name>
        <dbReference type="ChEBI" id="CHEBI:29035"/>
        <label>1</label>
    </ligand>
</feature>
<dbReference type="Pfam" id="PF06415">
    <property type="entry name" value="iPGM_N"/>
    <property type="match status" value="1"/>
</dbReference>
<evidence type="ECO:0000256" key="4">
    <source>
        <dbReference type="ARBA" id="ARBA00022723"/>
    </source>
</evidence>
<dbReference type="CDD" id="cd16010">
    <property type="entry name" value="iPGM"/>
    <property type="match status" value="1"/>
</dbReference>
<evidence type="ECO:0000313" key="13">
    <source>
        <dbReference type="Proteomes" id="UP001330434"/>
    </source>
</evidence>
<evidence type="ECO:0000256" key="5">
    <source>
        <dbReference type="ARBA" id="ARBA00023152"/>
    </source>
</evidence>
<evidence type="ECO:0000256" key="1">
    <source>
        <dbReference type="ARBA" id="ARBA00000370"/>
    </source>
</evidence>
<sequence length="518" mass="57249">MAGRKPVLLCILDGWGHREESQDNAILNAKTPFWNQAWKTYPHALLEASEDYVGLPHGQMGNSEVGHMSLGSGRIILQDLPRIDKAVAENSIPTLPAFQNFIQDLKASGGACHLLGLFSPGGVHSHEDQILGLAKAVASEDIPVWIHAFLDGRDVPPQSARTSLEKLESFCQENPLVKIATLGGRYYGMDRDHRWERIEKAYDAMVSAKAPHAKSPQTALEDSYKNKVTDEFVIPVVIDDYKGMNAGDGILMGNFRTDRAREILEALLSPRFKGFQRTKFISFTSALGLVEYSENHNHWMKTLFAPDFPKETLGEVISHHGLTQLRIAETEKYAHVTFFFNGGREENFPGEDRILVPSPKVATYDLKPEMSAPEVTDQLVNAIQNQDYDLIVVNYANGDMVGHTGNEAAAIIAVETIDTCLSRIWKAIKDKGGALLITADHGNAEMMYDIAGKCPHTAHTLNPVPFLLLDESQKNVTLRDGKLSDVAPTILEMMGIPQPHAMTGHSLMIQERQVHASA</sequence>
<feature type="binding site" evidence="8">
    <location>
        <position position="191"/>
    </location>
    <ligand>
        <name>substrate</name>
    </ligand>
</feature>
<keyword evidence="5 8" id="KW-0324">Glycolysis</keyword>
<dbReference type="InterPro" id="IPR011258">
    <property type="entry name" value="BPG-indep_PGM_N"/>
</dbReference>
<comment type="pathway">
    <text evidence="2 8">Carbohydrate degradation; glycolysis; pyruvate from D-glyceraldehyde 3-phosphate: step 3/5.</text>
</comment>
<evidence type="ECO:0000256" key="6">
    <source>
        <dbReference type="ARBA" id="ARBA00023211"/>
    </source>
</evidence>
<evidence type="ECO:0000313" key="12">
    <source>
        <dbReference type="EMBL" id="WVX65868.1"/>
    </source>
</evidence>
<dbReference type="InterPro" id="IPR005995">
    <property type="entry name" value="Pgm_bpd_ind"/>
</dbReference>
<feature type="binding site" evidence="8">
    <location>
        <position position="332"/>
    </location>
    <ligand>
        <name>substrate</name>
    </ligand>
</feature>
<reference evidence="12 13" key="1">
    <citation type="journal article" date="2024" name="Environ. Microbiol.">
        <title>Novel evolutionary insights on the interactions of the Holosporales (Alphaproteobacteria) with eukaryotic hosts from comparative genomics.</title>
        <authorList>
            <person name="Giovannini M."/>
            <person name="Petroni G."/>
            <person name="Castelli M."/>
        </authorList>
    </citation>
    <scope>NUCLEOTIDE SEQUENCE [LARGE SCALE GENOMIC DNA]</scope>
    <source>
        <strain evidence="12 13">US_Bl 15I1</strain>
    </source>
</reference>
<feature type="active site" description="Phosphoserine intermediate" evidence="8">
    <location>
        <position position="63"/>
    </location>
</feature>
<dbReference type="SUPFAM" id="SSF64158">
    <property type="entry name" value="2,3-Bisphosphoglycerate-independent phosphoglycerate mutase, substrate-binding domain"/>
    <property type="match status" value="1"/>
</dbReference>
<dbReference type="Proteomes" id="UP001330434">
    <property type="component" value="Chromosome"/>
</dbReference>
<feature type="binding site" evidence="8">
    <location>
        <position position="440"/>
    </location>
    <ligand>
        <name>Mn(2+)</name>
        <dbReference type="ChEBI" id="CHEBI:29035"/>
        <label>2</label>
    </ligand>
</feature>
<evidence type="ECO:0000256" key="3">
    <source>
        <dbReference type="ARBA" id="ARBA00008819"/>
    </source>
</evidence>
<comment type="subunit">
    <text evidence="8">Monomer.</text>
</comment>
<accession>A0ABZ2C172</accession>
<feature type="binding site" evidence="8">
    <location>
        <begin position="256"/>
        <end position="259"/>
    </location>
    <ligand>
        <name>substrate</name>
    </ligand>
</feature>
<dbReference type="PIRSF" id="PIRSF001492">
    <property type="entry name" value="IPGAM"/>
    <property type="match status" value="1"/>
</dbReference>
<evidence type="ECO:0000256" key="8">
    <source>
        <dbReference type="HAMAP-Rule" id="MF_01038"/>
    </source>
</evidence>
<feature type="binding site" evidence="8">
    <location>
        <position position="403"/>
    </location>
    <ligand>
        <name>Mn(2+)</name>
        <dbReference type="ChEBI" id="CHEBI:29035"/>
        <label>1</label>
    </ligand>
</feature>
<proteinExistence type="inferred from homology"/>
<evidence type="ECO:0000256" key="9">
    <source>
        <dbReference type="NCBIfam" id="TIGR01307"/>
    </source>
</evidence>
<protein>
    <recommendedName>
        <fullName evidence="8 9">2,3-bisphosphoglycerate-independent phosphoglycerate mutase</fullName>
        <shortName evidence="8">BPG-independent PGAM</shortName>
        <shortName evidence="8">Phosphoglyceromutase</shortName>
        <shortName evidence="8">iPGM</shortName>
        <ecNumber evidence="8 9">5.4.2.12</ecNumber>
    </recommendedName>
</protein>
<dbReference type="Pfam" id="PF01676">
    <property type="entry name" value="Metalloenzyme"/>
    <property type="match status" value="1"/>
</dbReference>
<dbReference type="SUPFAM" id="SSF53649">
    <property type="entry name" value="Alkaline phosphatase-like"/>
    <property type="match status" value="1"/>
</dbReference>
<dbReference type="InterPro" id="IPR017850">
    <property type="entry name" value="Alkaline_phosphatase_core_sf"/>
</dbReference>
<dbReference type="RefSeq" id="WP_331256437.1">
    <property type="nucleotide sequence ID" value="NZ_CP133270.1"/>
</dbReference>
<comment type="catalytic activity">
    <reaction evidence="1 8">
        <text>(2R)-2-phosphoglycerate = (2R)-3-phosphoglycerate</text>
        <dbReference type="Rhea" id="RHEA:15901"/>
        <dbReference type="ChEBI" id="CHEBI:58272"/>
        <dbReference type="ChEBI" id="CHEBI:58289"/>
        <dbReference type="EC" id="5.4.2.12"/>
    </reaction>
</comment>
<comment type="function">
    <text evidence="8">Catalyzes the interconversion of 2-phosphoglycerate and 3-phosphoglycerate.</text>
</comment>
<dbReference type="EMBL" id="CP133270">
    <property type="protein sequence ID" value="WVX65868.1"/>
    <property type="molecule type" value="Genomic_DNA"/>
</dbReference>
<keyword evidence="7 8" id="KW-0413">Isomerase</keyword>
<comment type="similarity">
    <text evidence="3 8">Belongs to the BPG-independent phosphoglycerate mutase family.</text>
</comment>
<name>A0ABZ2C172_9PROT</name>
<dbReference type="InterPro" id="IPR036646">
    <property type="entry name" value="PGAM_B_sf"/>
</dbReference>
<feature type="binding site" evidence="8">
    <location>
        <position position="185"/>
    </location>
    <ligand>
        <name>substrate</name>
    </ligand>
</feature>
<dbReference type="InterPro" id="IPR006124">
    <property type="entry name" value="Metalloenzyme"/>
</dbReference>
<feature type="domain" description="BPG-independent PGAM N-terminal" evidence="11">
    <location>
        <begin position="83"/>
        <end position="293"/>
    </location>
</feature>
<keyword evidence="6 8" id="KW-0464">Manganese</keyword>
<feature type="binding site" evidence="8">
    <location>
        <position position="459"/>
    </location>
    <ligand>
        <name>Mn(2+)</name>
        <dbReference type="ChEBI" id="CHEBI:29035"/>
        <label>1</label>
    </ligand>
</feature>
<dbReference type="NCBIfam" id="TIGR01307">
    <property type="entry name" value="pgm_bpd_ind"/>
    <property type="match status" value="1"/>
</dbReference>
<evidence type="ECO:0000256" key="2">
    <source>
        <dbReference type="ARBA" id="ARBA00004798"/>
    </source>
</evidence>
<dbReference type="Gene3D" id="3.40.1450.10">
    <property type="entry name" value="BPG-independent phosphoglycerate mutase, domain B"/>
    <property type="match status" value="1"/>
</dbReference>
<organism evidence="12 13">
    <name type="scientific">Candidatus Bealeia paramacronuclearis</name>
    <dbReference type="NCBI Taxonomy" id="1921001"/>
    <lineage>
        <taxon>Bacteria</taxon>
        <taxon>Pseudomonadati</taxon>
        <taxon>Pseudomonadota</taxon>
        <taxon>Alphaproteobacteria</taxon>
        <taxon>Holosporales</taxon>
        <taxon>Holosporaceae</taxon>
        <taxon>Candidatus Bealeia</taxon>
    </lineage>
</organism>
<gene>
    <name evidence="8" type="primary">gpmI</name>
    <name evidence="12" type="ORF">Bealeia1_00034</name>
</gene>
<evidence type="ECO:0000259" key="11">
    <source>
        <dbReference type="Pfam" id="PF06415"/>
    </source>
</evidence>
<feature type="domain" description="Metalloenzyme" evidence="10">
    <location>
        <begin position="5"/>
        <end position="497"/>
    </location>
</feature>
<comment type="cofactor">
    <cofactor evidence="8">
        <name>Mn(2+)</name>
        <dbReference type="ChEBI" id="CHEBI:29035"/>
    </cofactor>
    <text evidence="8">Binds 2 manganese ions per subunit.</text>
</comment>
<feature type="binding site" evidence="8">
    <location>
        <position position="124"/>
    </location>
    <ligand>
        <name>substrate</name>
    </ligand>
</feature>
<dbReference type="PANTHER" id="PTHR31637">
    <property type="entry name" value="2,3-BISPHOSPHOGLYCERATE-INDEPENDENT PHOSPHOGLYCERATE MUTASE"/>
    <property type="match status" value="1"/>
</dbReference>
<feature type="binding site" evidence="8">
    <location>
        <begin position="153"/>
        <end position="154"/>
    </location>
    <ligand>
        <name>substrate</name>
    </ligand>
</feature>
<evidence type="ECO:0000256" key="7">
    <source>
        <dbReference type="ARBA" id="ARBA00023235"/>
    </source>
</evidence>
<feature type="binding site" evidence="8">
    <location>
        <position position="441"/>
    </location>
    <ligand>
        <name>Mn(2+)</name>
        <dbReference type="ChEBI" id="CHEBI:29035"/>
        <label>2</label>
    </ligand>
</feature>
<dbReference type="EC" id="5.4.2.12" evidence="8 9"/>
<keyword evidence="13" id="KW-1185">Reference proteome</keyword>
<feature type="binding site" evidence="8">
    <location>
        <position position="13"/>
    </location>
    <ligand>
        <name>Mn(2+)</name>
        <dbReference type="ChEBI" id="CHEBI:29035"/>
        <label>2</label>
    </ligand>
</feature>
<dbReference type="PANTHER" id="PTHR31637:SF0">
    <property type="entry name" value="2,3-BISPHOSPHOGLYCERATE-INDEPENDENT PHOSPHOGLYCERATE MUTASE"/>
    <property type="match status" value="1"/>
</dbReference>
<keyword evidence="4 8" id="KW-0479">Metal-binding</keyword>
<dbReference type="HAMAP" id="MF_01038">
    <property type="entry name" value="GpmI"/>
    <property type="match status" value="1"/>
</dbReference>
<dbReference type="Gene3D" id="3.40.720.10">
    <property type="entry name" value="Alkaline Phosphatase, subunit A"/>
    <property type="match status" value="1"/>
</dbReference>